<feature type="compositionally biased region" description="Low complexity" evidence="1">
    <location>
        <begin position="326"/>
        <end position="338"/>
    </location>
</feature>
<gene>
    <name evidence="2" type="ORF">MES4922_210100</name>
</gene>
<evidence type="ECO:0000256" key="1">
    <source>
        <dbReference type="SAM" id="MobiDB-lite"/>
    </source>
</evidence>
<accession>A0ABN8JPX1</accession>
<organism evidence="2 3">
    <name type="scientific">Mesorhizobium ventifaucium</name>
    <dbReference type="NCBI Taxonomy" id="666020"/>
    <lineage>
        <taxon>Bacteria</taxon>
        <taxon>Pseudomonadati</taxon>
        <taxon>Pseudomonadota</taxon>
        <taxon>Alphaproteobacteria</taxon>
        <taxon>Hyphomicrobiales</taxon>
        <taxon>Phyllobacteriaceae</taxon>
        <taxon>Mesorhizobium</taxon>
    </lineage>
</organism>
<sequence length="403" mass="42881">MNTQAGKSVETVDRSTGELTTLPAGYAAGNQSLAVQLAMAELNQDVTTAKAFPRSVATVMRNITELVMLDEQTAKECVYAVPRDGKTIRGPSIRLAEIIASQWGNCHCASRVVHVDKIEKYVESEGVFHDLETGLKRTARTRKNISKRDGGLYSQDMIMTAGNAAASIGMREAILKGVPKAVWRQAFEHAENVIRGDVTTLVERREEAMKALAGIGVTPERVFAAIGVAGAEEIGIEELADLFAMYQGVKSKETDVDEVFPAIKKNGDQPAGLKGKLDQLADSADTTAGNKKPAADKAAPKSEAGSSPAGSDAHGKQATTPKATATGQQPSSGQTSSQDPDDGDPIAKATRLGRAAYRRNMSRKAVPPDFKAEGREAERQAWLDGFAAEEDAEAPEPGSVEED</sequence>
<reference evidence="2" key="1">
    <citation type="submission" date="2022-03" db="EMBL/GenBank/DDBJ databases">
        <authorList>
            <person name="Brunel B."/>
        </authorList>
    </citation>
    <scope>NUCLEOTIDE SEQUENCE</scope>
    <source>
        <strain evidence="2">STM4922sample</strain>
    </source>
</reference>
<feature type="region of interest" description="Disordered" evidence="1">
    <location>
        <begin position="284"/>
        <end position="403"/>
    </location>
</feature>
<evidence type="ECO:0000313" key="2">
    <source>
        <dbReference type="EMBL" id="CAH2399111.1"/>
    </source>
</evidence>
<evidence type="ECO:0000313" key="3">
    <source>
        <dbReference type="Proteomes" id="UP001152604"/>
    </source>
</evidence>
<dbReference type="EMBL" id="CAKXZS010000014">
    <property type="protein sequence ID" value="CAH2399111.1"/>
    <property type="molecule type" value="Genomic_DNA"/>
</dbReference>
<dbReference type="RefSeq" id="WP_254024922.1">
    <property type="nucleotide sequence ID" value="NZ_CAKXZS010000014.1"/>
</dbReference>
<keyword evidence="3" id="KW-1185">Reference proteome</keyword>
<feature type="compositionally biased region" description="Acidic residues" evidence="1">
    <location>
        <begin position="387"/>
        <end position="403"/>
    </location>
</feature>
<dbReference type="Proteomes" id="UP001152604">
    <property type="component" value="Unassembled WGS sequence"/>
</dbReference>
<proteinExistence type="predicted"/>
<name>A0ABN8JPX1_9HYPH</name>
<protein>
    <submittedName>
        <fullName evidence="2">Uncharacterized protein</fullName>
    </submittedName>
</protein>
<comment type="caution">
    <text evidence="2">The sequence shown here is derived from an EMBL/GenBank/DDBJ whole genome shotgun (WGS) entry which is preliminary data.</text>
</comment>
<feature type="compositionally biased region" description="Basic and acidic residues" evidence="1">
    <location>
        <begin position="370"/>
        <end position="381"/>
    </location>
</feature>